<sequence length="66" mass="7662">MYGHSIEWLFYLSNFKIGSWYGYSSQAKIPSLSFFSFSLKSLSLTTGLDLNIHTNFLLEKFERGEI</sequence>
<proteinExistence type="predicted"/>
<dbReference type="EMBL" id="BK032642">
    <property type="protein sequence ID" value="DAF52765.1"/>
    <property type="molecule type" value="Genomic_DNA"/>
</dbReference>
<accession>A0A8S5SNX7</accession>
<organism evidence="1">
    <name type="scientific">Siphoviridae sp. ctqSm5</name>
    <dbReference type="NCBI Taxonomy" id="2827949"/>
    <lineage>
        <taxon>Viruses</taxon>
        <taxon>Duplodnaviria</taxon>
        <taxon>Heunggongvirae</taxon>
        <taxon>Uroviricota</taxon>
        <taxon>Caudoviricetes</taxon>
    </lineage>
</organism>
<reference evidence="1" key="1">
    <citation type="journal article" date="2021" name="Proc. Natl. Acad. Sci. U.S.A.">
        <title>A Catalog of Tens of Thousands of Viruses from Human Metagenomes Reveals Hidden Associations with Chronic Diseases.</title>
        <authorList>
            <person name="Tisza M.J."/>
            <person name="Buck C.B."/>
        </authorList>
    </citation>
    <scope>NUCLEOTIDE SEQUENCE</scope>
    <source>
        <strain evidence="1">CtqSm5</strain>
    </source>
</reference>
<name>A0A8S5SNX7_9CAUD</name>
<protein>
    <submittedName>
        <fullName evidence="1">Uncharacterized protein</fullName>
    </submittedName>
</protein>
<evidence type="ECO:0000313" key="1">
    <source>
        <dbReference type="EMBL" id="DAF52765.1"/>
    </source>
</evidence>